<dbReference type="EMBL" id="QAYC01000001">
    <property type="protein sequence ID" value="PTW52148.1"/>
    <property type="molecule type" value="Genomic_DNA"/>
</dbReference>
<keyword evidence="2" id="KW-0732">Signal</keyword>
<dbReference type="InterPro" id="IPR038696">
    <property type="entry name" value="IalB_sf"/>
</dbReference>
<dbReference type="InterPro" id="IPR010642">
    <property type="entry name" value="Invasion_prot_B"/>
</dbReference>
<evidence type="ECO:0000256" key="2">
    <source>
        <dbReference type="SAM" id="SignalP"/>
    </source>
</evidence>
<organism evidence="3 4">
    <name type="scientific">Rhodovulum kholense</name>
    <dbReference type="NCBI Taxonomy" id="453584"/>
    <lineage>
        <taxon>Bacteria</taxon>
        <taxon>Pseudomonadati</taxon>
        <taxon>Pseudomonadota</taxon>
        <taxon>Alphaproteobacteria</taxon>
        <taxon>Rhodobacterales</taxon>
        <taxon>Paracoccaceae</taxon>
        <taxon>Rhodovulum</taxon>
    </lineage>
</organism>
<evidence type="ECO:0000313" key="3">
    <source>
        <dbReference type="EMBL" id="PTW52148.1"/>
    </source>
</evidence>
<feature type="compositionally biased region" description="Polar residues" evidence="1">
    <location>
        <begin position="30"/>
        <end position="43"/>
    </location>
</feature>
<dbReference type="OrthoDB" id="9797912at2"/>
<proteinExistence type="predicted"/>
<dbReference type="Gene3D" id="2.60.40.1880">
    <property type="entry name" value="Invasion associated locus B (IalB) protein"/>
    <property type="match status" value="1"/>
</dbReference>
<feature type="region of interest" description="Disordered" evidence="1">
    <location>
        <begin position="22"/>
        <end position="51"/>
    </location>
</feature>
<keyword evidence="4" id="KW-1185">Reference proteome</keyword>
<evidence type="ECO:0000313" key="4">
    <source>
        <dbReference type="Proteomes" id="UP000244037"/>
    </source>
</evidence>
<feature type="chain" id="PRO_5034291721" evidence="2">
    <location>
        <begin position="23"/>
        <end position="208"/>
    </location>
</feature>
<reference evidence="3 4" key="1">
    <citation type="submission" date="2018-04" db="EMBL/GenBank/DDBJ databases">
        <title>Genomic Encyclopedia of Archaeal and Bacterial Type Strains, Phase II (KMG-II): from individual species to whole genera.</title>
        <authorList>
            <person name="Goeker M."/>
        </authorList>
    </citation>
    <scope>NUCLEOTIDE SEQUENCE [LARGE SCALE GENOMIC DNA]</scope>
    <source>
        <strain evidence="3 4">DSM 19783</strain>
    </source>
</reference>
<gene>
    <name evidence="3" type="ORF">C8N38_101453</name>
</gene>
<comment type="caution">
    <text evidence="3">The sequence shown here is derived from an EMBL/GenBank/DDBJ whole genome shotgun (WGS) entry which is preliminary data.</text>
</comment>
<protein>
    <submittedName>
        <fullName evidence="3">Invasion protein IalB</fullName>
    </submittedName>
</protein>
<accession>A0A8E2VPA5</accession>
<feature type="signal peptide" evidence="2">
    <location>
        <begin position="1"/>
        <end position="22"/>
    </location>
</feature>
<evidence type="ECO:0000256" key="1">
    <source>
        <dbReference type="SAM" id="MobiDB-lite"/>
    </source>
</evidence>
<dbReference type="Pfam" id="PF06776">
    <property type="entry name" value="IalB"/>
    <property type="match status" value="1"/>
</dbReference>
<name>A0A8E2VPA5_9RHOB</name>
<dbReference type="RefSeq" id="WP_108023486.1">
    <property type="nucleotide sequence ID" value="NZ_QAYC01000001.1"/>
</dbReference>
<dbReference type="AlphaFoldDB" id="A0A8E2VPA5"/>
<sequence>MREFFGPLGLAMLTALAAPALAQDAPTQPESSGTPAQVDSTPAEQLPMGQAEAPKAPQAFVKETYKDWRVVCVKADERESCNMQQLLRDAENNAVAQVSVAPMPPAAAPRVAAVEIATPLETLLSEDLLVQIDTSQAKRYRFSFCTPQACVARFALSAEDLAAFKGGKEAKVVIVPLVAPDQKANITMSLAGFTAAFDDALSTMSGQN</sequence>
<dbReference type="Proteomes" id="UP000244037">
    <property type="component" value="Unassembled WGS sequence"/>
</dbReference>